<evidence type="ECO:0000313" key="5">
    <source>
        <dbReference type="EMBL" id="TWP51158.1"/>
    </source>
</evidence>
<name>A0A563EUE9_9PSEU</name>
<dbReference type="OrthoDB" id="3194402at2"/>
<keyword evidence="1" id="KW-0805">Transcription regulation</keyword>
<keyword evidence="2" id="KW-0238">DNA-binding</keyword>
<keyword evidence="3" id="KW-0804">Transcription</keyword>
<sequence>MSSQRQGSPERRLRADRARQAADVIRQQVVGRAYPGGVLPDERFLAAEFSVSRNSIREALDLLREEGLIDRVPGVGTVVVTEKYAHGLNQLMGLAETLHEHGDVTNDVRALGVIKAPSSVAARLGSPDVVYVERLRRLNGLPLSLDLTYLALDVGEPLLGLDLENRDIFSLIEQTSGRSLGAASVTLEAVNADAHSAAVLEVPRGSALMVVERLSHFACGRPVDLEFIRMRGDRLTMRAELRRS</sequence>
<protein>
    <submittedName>
        <fullName evidence="5">GntR family transcriptional regulator</fullName>
    </submittedName>
</protein>
<dbReference type="Pfam" id="PF07702">
    <property type="entry name" value="UTRA"/>
    <property type="match status" value="1"/>
</dbReference>
<dbReference type="InterPro" id="IPR036388">
    <property type="entry name" value="WH-like_DNA-bd_sf"/>
</dbReference>
<dbReference type="SUPFAM" id="SSF46785">
    <property type="entry name" value="Winged helix' DNA-binding domain"/>
    <property type="match status" value="1"/>
</dbReference>
<dbReference type="PRINTS" id="PR00035">
    <property type="entry name" value="HTHGNTR"/>
</dbReference>
<dbReference type="InterPro" id="IPR011663">
    <property type="entry name" value="UTRA"/>
</dbReference>
<evidence type="ECO:0000256" key="2">
    <source>
        <dbReference type="ARBA" id="ARBA00023125"/>
    </source>
</evidence>
<dbReference type="GO" id="GO:0045892">
    <property type="term" value="P:negative regulation of DNA-templated transcription"/>
    <property type="evidence" value="ECO:0007669"/>
    <property type="project" value="TreeGrafter"/>
</dbReference>
<dbReference type="Proteomes" id="UP000316639">
    <property type="component" value="Unassembled WGS sequence"/>
</dbReference>
<dbReference type="RefSeq" id="WP_146352743.1">
    <property type="nucleotide sequence ID" value="NZ_VOBR01000009.1"/>
</dbReference>
<dbReference type="GO" id="GO:0003700">
    <property type="term" value="F:DNA-binding transcription factor activity"/>
    <property type="evidence" value="ECO:0007669"/>
    <property type="project" value="InterPro"/>
</dbReference>
<accession>A0A563EUE9</accession>
<evidence type="ECO:0000256" key="1">
    <source>
        <dbReference type="ARBA" id="ARBA00023015"/>
    </source>
</evidence>
<dbReference type="EMBL" id="VOBR01000009">
    <property type="protein sequence ID" value="TWP51158.1"/>
    <property type="molecule type" value="Genomic_DNA"/>
</dbReference>
<dbReference type="SUPFAM" id="SSF64288">
    <property type="entry name" value="Chorismate lyase-like"/>
    <property type="match status" value="1"/>
</dbReference>
<reference evidence="5 6" key="1">
    <citation type="submission" date="2019-07" db="EMBL/GenBank/DDBJ databases">
        <title>Lentzea xizangensis sp. nov., isolated from Qinghai-Tibetan Plateau Soils.</title>
        <authorList>
            <person name="Huang J."/>
        </authorList>
    </citation>
    <scope>NUCLEOTIDE SEQUENCE [LARGE SCALE GENOMIC DNA]</scope>
    <source>
        <strain evidence="5 6">FXJ1.1311</strain>
    </source>
</reference>
<evidence type="ECO:0000313" key="6">
    <source>
        <dbReference type="Proteomes" id="UP000316639"/>
    </source>
</evidence>
<proteinExistence type="predicted"/>
<dbReference type="CDD" id="cd07377">
    <property type="entry name" value="WHTH_GntR"/>
    <property type="match status" value="1"/>
</dbReference>
<dbReference type="AlphaFoldDB" id="A0A563EUE9"/>
<keyword evidence="6" id="KW-1185">Reference proteome</keyword>
<dbReference type="InterPro" id="IPR050679">
    <property type="entry name" value="Bact_HTH_transcr_reg"/>
</dbReference>
<dbReference type="InterPro" id="IPR000524">
    <property type="entry name" value="Tscrpt_reg_HTH_GntR"/>
</dbReference>
<dbReference type="GO" id="GO:0003677">
    <property type="term" value="F:DNA binding"/>
    <property type="evidence" value="ECO:0007669"/>
    <property type="project" value="UniProtKB-KW"/>
</dbReference>
<dbReference type="PANTHER" id="PTHR44846:SF17">
    <property type="entry name" value="GNTR-FAMILY TRANSCRIPTIONAL REGULATOR"/>
    <property type="match status" value="1"/>
</dbReference>
<dbReference type="InterPro" id="IPR036390">
    <property type="entry name" value="WH_DNA-bd_sf"/>
</dbReference>
<dbReference type="PANTHER" id="PTHR44846">
    <property type="entry name" value="MANNOSYL-D-GLYCERATE TRANSPORT/METABOLISM SYSTEM REPRESSOR MNGR-RELATED"/>
    <property type="match status" value="1"/>
</dbReference>
<dbReference type="Gene3D" id="3.40.1410.10">
    <property type="entry name" value="Chorismate lyase-like"/>
    <property type="match status" value="1"/>
</dbReference>
<dbReference type="Pfam" id="PF00392">
    <property type="entry name" value="GntR"/>
    <property type="match status" value="1"/>
</dbReference>
<evidence type="ECO:0000256" key="3">
    <source>
        <dbReference type="ARBA" id="ARBA00023163"/>
    </source>
</evidence>
<dbReference type="SMART" id="SM00866">
    <property type="entry name" value="UTRA"/>
    <property type="match status" value="1"/>
</dbReference>
<gene>
    <name evidence="5" type="ORF">FKR81_16160</name>
</gene>
<evidence type="ECO:0000259" key="4">
    <source>
        <dbReference type="PROSITE" id="PS50949"/>
    </source>
</evidence>
<comment type="caution">
    <text evidence="5">The sequence shown here is derived from an EMBL/GenBank/DDBJ whole genome shotgun (WGS) entry which is preliminary data.</text>
</comment>
<feature type="domain" description="HTH gntR-type" evidence="4">
    <location>
        <begin position="15"/>
        <end position="82"/>
    </location>
</feature>
<organism evidence="5 6">
    <name type="scientific">Lentzea tibetensis</name>
    <dbReference type="NCBI Taxonomy" id="2591470"/>
    <lineage>
        <taxon>Bacteria</taxon>
        <taxon>Bacillati</taxon>
        <taxon>Actinomycetota</taxon>
        <taxon>Actinomycetes</taxon>
        <taxon>Pseudonocardiales</taxon>
        <taxon>Pseudonocardiaceae</taxon>
        <taxon>Lentzea</taxon>
    </lineage>
</organism>
<dbReference type="Gene3D" id="1.10.10.10">
    <property type="entry name" value="Winged helix-like DNA-binding domain superfamily/Winged helix DNA-binding domain"/>
    <property type="match status" value="1"/>
</dbReference>
<dbReference type="SMART" id="SM00345">
    <property type="entry name" value="HTH_GNTR"/>
    <property type="match status" value="1"/>
</dbReference>
<dbReference type="PROSITE" id="PS50949">
    <property type="entry name" value="HTH_GNTR"/>
    <property type="match status" value="1"/>
</dbReference>
<dbReference type="InterPro" id="IPR028978">
    <property type="entry name" value="Chorismate_lyase_/UTRA_dom_sf"/>
</dbReference>